<feature type="signal peptide" evidence="1">
    <location>
        <begin position="1"/>
        <end position="20"/>
    </location>
</feature>
<dbReference type="RefSeq" id="XP_027198439.1">
    <property type="nucleotide sequence ID" value="XM_027342638.1"/>
</dbReference>
<gene>
    <name evidence="3 4" type="primary">LOC113792697</name>
</gene>
<reference evidence="3 4" key="1">
    <citation type="submission" date="2025-04" db="UniProtKB">
        <authorList>
            <consortium name="RefSeq"/>
        </authorList>
    </citation>
    <scope>IDENTIFICATION</scope>
    <source>
        <strain evidence="3 4">Airmid</strain>
    </source>
</reference>
<organism evidence="2 3">
    <name type="scientific">Dermatophagoides pteronyssinus</name>
    <name type="common">European house dust mite</name>
    <dbReference type="NCBI Taxonomy" id="6956"/>
    <lineage>
        <taxon>Eukaryota</taxon>
        <taxon>Metazoa</taxon>
        <taxon>Ecdysozoa</taxon>
        <taxon>Arthropoda</taxon>
        <taxon>Chelicerata</taxon>
        <taxon>Arachnida</taxon>
        <taxon>Acari</taxon>
        <taxon>Acariformes</taxon>
        <taxon>Sarcoptiformes</taxon>
        <taxon>Astigmata</taxon>
        <taxon>Psoroptidia</taxon>
        <taxon>Analgoidea</taxon>
        <taxon>Pyroglyphidae</taxon>
        <taxon>Dermatophagoidinae</taxon>
        <taxon>Dermatophagoides</taxon>
    </lineage>
</organism>
<sequence>MKFIIIASFFVLGVANIIEANNGENQRTLESPCLSPLGLGGVGLNLPGLEAGLGGLGLPGVGAGLPGLNGLGLPGVGAGLPGLNGLGLPGLGAGLPGLGGLGLPGVGAGLPGFVDPTLPIFRKDQQQAATTK</sequence>
<proteinExistence type="predicted"/>
<dbReference type="AlphaFoldDB" id="A0A6P6Y283"/>
<dbReference type="Proteomes" id="UP000515146">
    <property type="component" value="Unplaced"/>
</dbReference>
<dbReference type="RefSeq" id="XP_027198447.1">
    <property type="nucleotide sequence ID" value="XM_027342646.1"/>
</dbReference>
<evidence type="ECO:0000313" key="2">
    <source>
        <dbReference type="Proteomes" id="UP000515146"/>
    </source>
</evidence>
<accession>A0A6P6Y283</accession>
<keyword evidence="2" id="KW-1185">Reference proteome</keyword>
<evidence type="ECO:0000313" key="4">
    <source>
        <dbReference type="RefSeq" id="XP_027198447.1"/>
    </source>
</evidence>
<keyword evidence="1" id="KW-0732">Signal</keyword>
<name>A0A6P6Y283_DERPT</name>
<evidence type="ECO:0000313" key="3">
    <source>
        <dbReference type="RefSeq" id="XP_027198439.1"/>
    </source>
</evidence>
<feature type="chain" id="PRO_5044650872" evidence="1">
    <location>
        <begin position="21"/>
        <end position="132"/>
    </location>
</feature>
<evidence type="ECO:0000256" key="1">
    <source>
        <dbReference type="SAM" id="SignalP"/>
    </source>
</evidence>
<protein>
    <submittedName>
        <fullName evidence="3">Elastin-like isoform X4</fullName>
    </submittedName>
    <submittedName>
        <fullName evidence="4">Elastin-like isoform X5</fullName>
    </submittedName>
</protein>